<dbReference type="AlphaFoldDB" id="A0A6A3QW70"/>
<sequence>MLRMFVSETQSDWDLYLPRVLFAYRTSYHEALGDSPFFSLYGRDPVLPLDLAFLNTKNEWKSNEVAEYRRRLYLSLRDTRRLVERQVLKAQERHGRRLEDPNEVAFEEGDAVWVY</sequence>
<accession>A0A6A3QW70</accession>
<gene>
    <name evidence="4" type="ORF">PF001_g7845</name>
    <name evidence="3" type="ORF">PF006_g11132</name>
    <name evidence="1" type="ORF">PF007_g21413</name>
    <name evidence="2" type="ORF">PF010_g7991</name>
</gene>
<name>A0A6A3QW70_9STRA</name>
<evidence type="ECO:0000313" key="3">
    <source>
        <dbReference type="EMBL" id="KAE9143875.1"/>
    </source>
</evidence>
<dbReference type="Proteomes" id="UP000488956">
    <property type="component" value="Unassembled WGS sequence"/>
</dbReference>
<evidence type="ECO:0000313" key="8">
    <source>
        <dbReference type="Proteomes" id="UP000488956"/>
    </source>
</evidence>
<evidence type="ECO:0000313" key="6">
    <source>
        <dbReference type="Proteomes" id="UP000440732"/>
    </source>
</evidence>
<dbReference type="GO" id="GO:0003676">
    <property type="term" value="F:nucleic acid binding"/>
    <property type="evidence" value="ECO:0007669"/>
    <property type="project" value="InterPro"/>
</dbReference>
<dbReference type="EMBL" id="QXGA01000583">
    <property type="protein sequence ID" value="KAE9143875.1"/>
    <property type="molecule type" value="Genomic_DNA"/>
</dbReference>
<dbReference type="SUPFAM" id="SSF53098">
    <property type="entry name" value="Ribonuclease H-like"/>
    <property type="match status" value="1"/>
</dbReference>
<dbReference type="Gene3D" id="3.30.420.10">
    <property type="entry name" value="Ribonuclease H-like superfamily/Ribonuclease H"/>
    <property type="match status" value="1"/>
</dbReference>
<dbReference type="Proteomes" id="UP000437068">
    <property type="component" value="Unassembled WGS sequence"/>
</dbReference>
<organism evidence="1 7">
    <name type="scientific">Phytophthora fragariae</name>
    <dbReference type="NCBI Taxonomy" id="53985"/>
    <lineage>
        <taxon>Eukaryota</taxon>
        <taxon>Sar</taxon>
        <taxon>Stramenopiles</taxon>
        <taxon>Oomycota</taxon>
        <taxon>Peronosporomycetes</taxon>
        <taxon>Peronosporales</taxon>
        <taxon>Peronosporaceae</taxon>
        <taxon>Phytophthora</taxon>
    </lineage>
</organism>
<proteinExistence type="predicted"/>
<dbReference type="Proteomes" id="UP000440732">
    <property type="component" value="Unassembled WGS sequence"/>
</dbReference>
<comment type="caution">
    <text evidence="1">The sequence shown here is derived from an EMBL/GenBank/DDBJ whole genome shotgun (WGS) entry which is preliminary data.</text>
</comment>
<dbReference type="EMBL" id="QXGE01000342">
    <property type="protein sequence ID" value="KAE9315344.1"/>
    <property type="molecule type" value="Genomic_DNA"/>
</dbReference>
<evidence type="ECO:0000313" key="4">
    <source>
        <dbReference type="EMBL" id="KAE9315344.1"/>
    </source>
</evidence>
<dbReference type="Proteomes" id="UP000441208">
    <property type="component" value="Unassembled WGS sequence"/>
</dbReference>
<evidence type="ECO:0000313" key="1">
    <source>
        <dbReference type="EMBL" id="KAE9084713.1"/>
    </source>
</evidence>
<dbReference type="InterPro" id="IPR036397">
    <property type="entry name" value="RNaseH_sf"/>
</dbReference>
<dbReference type="InterPro" id="IPR012337">
    <property type="entry name" value="RNaseH-like_sf"/>
</dbReference>
<protein>
    <recommendedName>
        <fullName evidence="9">Integrase catalytic domain-containing protein</fullName>
    </recommendedName>
</protein>
<dbReference type="EMBL" id="QXFX01000353">
    <property type="protein sequence ID" value="KAE9119054.1"/>
    <property type="molecule type" value="Genomic_DNA"/>
</dbReference>
<evidence type="ECO:0000313" key="7">
    <source>
        <dbReference type="Proteomes" id="UP000441208"/>
    </source>
</evidence>
<evidence type="ECO:0000313" key="2">
    <source>
        <dbReference type="EMBL" id="KAE9119054.1"/>
    </source>
</evidence>
<evidence type="ECO:0000313" key="5">
    <source>
        <dbReference type="Proteomes" id="UP000437068"/>
    </source>
</evidence>
<evidence type="ECO:0008006" key="9">
    <source>
        <dbReference type="Google" id="ProtNLM"/>
    </source>
</evidence>
<reference evidence="5 6" key="1">
    <citation type="submission" date="2018-08" db="EMBL/GenBank/DDBJ databases">
        <title>Genomic investigation of the strawberry pathogen Phytophthora fragariae indicates pathogenicity is determined by transcriptional variation in three key races.</title>
        <authorList>
            <person name="Adams T.M."/>
            <person name="Armitage A.D."/>
            <person name="Sobczyk M.K."/>
            <person name="Bates H.J."/>
            <person name="Dunwell J.M."/>
            <person name="Nellist C.F."/>
            <person name="Harrison R.J."/>
        </authorList>
    </citation>
    <scope>NUCLEOTIDE SEQUENCE [LARGE SCALE GENOMIC DNA]</scope>
    <source>
        <strain evidence="4 5">A4</strain>
        <strain evidence="3 6">NOV-5</strain>
        <strain evidence="1 7">NOV-71</strain>
        <strain evidence="2 8">ONT-3</strain>
    </source>
</reference>
<dbReference type="EMBL" id="QXFZ01001805">
    <property type="protein sequence ID" value="KAE9084713.1"/>
    <property type="molecule type" value="Genomic_DNA"/>
</dbReference>